<evidence type="ECO:0000259" key="7">
    <source>
        <dbReference type="Pfam" id="PF05670"/>
    </source>
</evidence>
<dbReference type="InterPro" id="IPR051608">
    <property type="entry name" value="RQC_Subunit_NEMF"/>
</dbReference>
<evidence type="ECO:0000256" key="6">
    <source>
        <dbReference type="SAM" id="MobiDB-lite"/>
    </source>
</evidence>
<dbReference type="Proteomes" id="UP000250572">
    <property type="component" value="Unassembled WGS sequence"/>
</dbReference>
<dbReference type="PANTHER" id="PTHR15239">
    <property type="entry name" value="NUCLEAR EXPORT MEDIATOR FACTOR NEMF"/>
    <property type="match status" value="1"/>
</dbReference>
<protein>
    <recommendedName>
        <fullName evidence="11">NFACT RNA-binding domain-containing protein</fullName>
    </recommendedName>
</protein>
<feature type="domain" description="NFACT RNA-binding" evidence="7">
    <location>
        <begin position="230"/>
        <end position="340"/>
    </location>
</feature>
<feature type="domain" description="NFACT protein C-terminal" evidence="8">
    <location>
        <begin position="668"/>
        <end position="759"/>
    </location>
</feature>
<evidence type="ECO:0000313" key="10">
    <source>
        <dbReference type="Proteomes" id="UP000250572"/>
    </source>
</evidence>
<dbReference type="InterPro" id="IPR008532">
    <property type="entry name" value="NFACT_RNA-bd"/>
</dbReference>
<evidence type="ECO:0000256" key="5">
    <source>
        <dbReference type="SAM" id="Coils"/>
    </source>
</evidence>
<dbReference type="PANTHER" id="PTHR15239:SF6">
    <property type="entry name" value="RIBOSOME QUALITY CONTROL COMPLEX SUBUNIT NEMF"/>
    <property type="match status" value="1"/>
</dbReference>
<sequence>MESQKIDMKALQQEKQALKKLENVRKDHEQRLEALHQAQEVDRVKGELVEMNLAVVERALQVVRSALANQVDWTEIGAIVKEAQASGDPVACAIKELKLQSNHITMLLKYAAADLQTNPWNPYVSDEEQEEEEGKIRVEEKGKKNKNKGQNRKLQRNKPMLVDVDLGLSAYANAKRYYDHKRSAEKKEQKTIEAAGKAMKSAEKKTQQTLKEVQTVTTIQKARKVYWFEKFLWFISSENYLVIAGRDQQQNEIIVKRYLRSGDIYVHADLHGATSCVIKNPLGDAVPPRTLTEAATMAVCYSAAWDAKIITSAWWVHHHQVSKTAPTGEYLTTGSFMIRGKKNFLPPSYLIMGFGFLFKVDEQSVFRHRGERKVKTVEEDLEEVTSRAAELLEEGEELIGDDSSNEDQGREADEAENREEAEMAAAAQPGDMDDDGNDEDSGVEDETNSDQFSFPDTTISLSHLQPIRMAQNPSFKNETATQADIGTFSFSPGAEADSQGKKHMSAKQRREEKKKKQKQEDCDGEEKSEVSSVDLGSKGGGGSSQQPLKRGQKNKLKKIKEKYKDQDEEDRELMMQLLGSAGAAKEEKDRGKKGRKGKGKEELGRKPQQKPQQKPRNMAADEKKPQQEGGGEEEEEEEKPAGGQQQEEKEEEADQDNAGVEVSFLPQEAENLLTSLSGQPHPDDVLLFAVPVCAPYTALSSYKHKVKLTPGSQKKGKAARTAVLSFIKAKDASTREKDLFRSVKDADLSRNMPGKVKVSAPNLLAAKKK</sequence>
<feature type="compositionally biased region" description="Basic residues" evidence="6">
    <location>
        <begin position="143"/>
        <end position="156"/>
    </location>
</feature>
<feature type="region of interest" description="Disordered" evidence="6">
    <location>
        <begin position="122"/>
        <end position="156"/>
    </location>
</feature>
<gene>
    <name evidence="9" type="ORF">CCH79_00015175</name>
</gene>
<comment type="subcellular location">
    <subcellularLocation>
        <location evidence="1">Cytoplasm</location>
    </subcellularLocation>
</comment>
<evidence type="ECO:0008006" key="11">
    <source>
        <dbReference type="Google" id="ProtNLM"/>
    </source>
</evidence>
<evidence type="ECO:0000313" key="9">
    <source>
        <dbReference type="EMBL" id="PWA22560.1"/>
    </source>
</evidence>
<keyword evidence="3" id="KW-0963">Cytoplasm</keyword>
<feature type="region of interest" description="Disordered" evidence="6">
    <location>
        <begin position="393"/>
        <end position="456"/>
    </location>
</feature>
<feature type="compositionally biased region" description="Polar residues" evidence="6">
    <location>
        <begin position="471"/>
        <end position="490"/>
    </location>
</feature>
<comment type="similarity">
    <text evidence="2">Belongs to the NEMF family.</text>
</comment>
<dbReference type="GO" id="GO:1990116">
    <property type="term" value="P:ribosome-associated ubiquitin-dependent protein catabolic process"/>
    <property type="evidence" value="ECO:0007669"/>
    <property type="project" value="TreeGrafter"/>
</dbReference>
<feature type="compositionally biased region" description="Basic residues" evidence="6">
    <location>
        <begin position="550"/>
        <end position="561"/>
    </location>
</feature>
<dbReference type="AlphaFoldDB" id="A0A315VGI5"/>
<feature type="coiled-coil region" evidence="5">
    <location>
        <begin position="1"/>
        <end position="38"/>
    </location>
</feature>
<feature type="compositionally biased region" description="Acidic residues" evidence="6">
    <location>
        <begin position="393"/>
        <end position="405"/>
    </location>
</feature>
<dbReference type="GO" id="GO:0000049">
    <property type="term" value="F:tRNA binding"/>
    <property type="evidence" value="ECO:0007669"/>
    <property type="project" value="TreeGrafter"/>
</dbReference>
<proteinExistence type="inferred from homology"/>
<evidence type="ECO:0000256" key="1">
    <source>
        <dbReference type="ARBA" id="ARBA00004496"/>
    </source>
</evidence>
<dbReference type="STRING" id="33528.ENSGAFP00000011931"/>
<feature type="compositionally biased region" description="Basic and acidic residues" evidence="6">
    <location>
        <begin position="518"/>
        <end position="529"/>
    </location>
</feature>
<evidence type="ECO:0000256" key="4">
    <source>
        <dbReference type="ARBA" id="ARBA00023054"/>
    </source>
</evidence>
<dbReference type="InterPro" id="IPR021846">
    <property type="entry name" value="NFACT-C"/>
</dbReference>
<feature type="region of interest" description="Disordered" evidence="6">
    <location>
        <begin position="470"/>
        <end position="666"/>
    </location>
</feature>
<dbReference type="GO" id="GO:1990112">
    <property type="term" value="C:RQC complex"/>
    <property type="evidence" value="ECO:0007669"/>
    <property type="project" value="TreeGrafter"/>
</dbReference>
<comment type="caution">
    <text evidence="9">The sequence shown here is derived from an EMBL/GenBank/DDBJ whole genome shotgun (WGS) entry which is preliminary data.</text>
</comment>
<dbReference type="Pfam" id="PF05670">
    <property type="entry name" value="NFACT-R_1"/>
    <property type="match status" value="1"/>
</dbReference>
<reference evidence="9 10" key="1">
    <citation type="journal article" date="2018" name="G3 (Bethesda)">
        <title>A High-Quality Reference Genome for the Invasive Mosquitofish Gambusia affinis Using a Chicago Library.</title>
        <authorList>
            <person name="Hoffberg S.L."/>
            <person name="Troendle N.J."/>
            <person name="Glenn T.C."/>
            <person name="Mahmud O."/>
            <person name="Louha S."/>
            <person name="Chalopin D."/>
            <person name="Bennetzen J.L."/>
            <person name="Mauricio R."/>
        </authorList>
    </citation>
    <scope>NUCLEOTIDE SEQUENCE [LARGE SCALE GENOMIC DNA]</scope>
    <source>
        <strain evidence="9">NE01/NJP1002.9</strain>
        <tissue evidence="9">Muscle</tissue>
    </source>
</reference>
<dbReference type="Pfam" id="PF11923">
    <property type="entry name" value="NFACT-C"/>
    <property type="match status" value="1"/>
</dbReference>
<evidence type="ECO:0000256" key="2">
    <source>
        <dbReference type="ARBA" id="ARBA00008318"/>
    </source>
</evidence>
<keyword evidence="4 5" id="KW-0175">Coiled coil</keyword>
<dbReference type="EMBL" id="NHOQ01001703">
    <property type="protein sequence ID" value="PWA22560.1"/>
    <property type="molecule type" value="Genomic_DNA"/>
</dbReference>
<feature type="compositionally biased region" description="Acidic residues" evidence="6">
    <location>
        <begin position="431"/>
        <end position="448"/>
    </location>
</feature>
<feature type="compositionally biased region" description="Basic residues" evidence="6">
    <location>
        <begin position="501"/>
        <end position="517"/>
    </location>
</feature>
<accession>A0A315VGI5</accession>
<evidence type="ECO:0000259" key="8">
    <source>
        <dbReference type="Pfam" id="PF11923"/>
    </source>
</evidence>
<keyword evidence="10" id="KW-1185">Reference proteome</keyword>
<evidence type="ECO:0000256" key="3">
    <source>
        <dbReference type="ARBA" id="ARBA00022490"/>
    </source>
</evidence>
<dbReference type="GO" id="GO:0005737">
    <property type="term" value="C:cytoplasm"/>
    <property type="evidence" value="ECO:0007669"/>
    <property type="project" value="UniProtKB-SubCell"/>
</dbReference>
<dbReference type="GO" id="GO:0072344">
    <property type="term" value="P:rescue of stalled ribosome"/>
    <property type="evidence" value="ECO:0007669"/>
    <property type="project" value="TreeGrafter"/>
</dbReference>
<name>A0A315VGI5_GAMAF</name>
<dbReference type="GO" id="GO:0043023">
    <property type="term" value="F:ribosomal large subunit binding"/>
    <property type="evidence" value="ECO:0007669"/>
    <property type="project" value="TreeGrafter"/>
</dbReference>
<organism evidence="9 10">
    <name type="scientific">Gambusia affinis</name>
    <name type="common">Western mosquitofish</name>
    <name type="synonym">Heterandria affinis</name>
    <dbReference type="NCBI Taxonomy" id="33528"/>
    <lineage>
        <taxon>Eukaryota</taxon>
        <taxon>Metazoa</taxon>
        <taxon>Chordata</taxon>
        <taxon>Craniata</taxon>
        <taxon>Vertebrata</taxon>
        <taxon>Euteleostomi</taxon>
        <taxon>Actinopterygii</taxon>
        <taxon>Neopterygii</taxon>
        <taxon>Teleostei</taxon>
        <taxon>Neoteleostei</taxon>
        <taxon>Acanthomorphata</taxon>
        <taxon>Ovalentaria</taxon>
        <taxon>Atherinomorphae</taxon>
        <taxon>Cyprinodontiformes</taxon>
        <taxon>Poeciliidae</taxon>
        <taxon>Poeciliinae</taxon>
        <taxon>Gambusia</taxon>
    </lineage>
</organism>